<dbReference type="InParanoid" id="A0A0V0YTP8"/>
<dbReference type="AlphaFoldDB" id="A0A0V0YTP8"/>
<proteinExistence type="predicted"/>
<feature type="non-terminal residue" evidence="2">
    <location>
        <position position="37"/>
    </location>
</feature>
<name>A0A0V0YTP8_TRISP</name>
<sequence>LRDEEHSQASPANAANGPTNRWASWMLQQRLPGPSQT</sequence>
<keyword evidence="3" id="KW-1185">Reference proteome</keyword>
<gene>
    <name evidence="2" type="ORF">T01_10017</name>
</gene>
<organism evidence="2 3">
    <name type="scientific">Trichinella spiralis</name>
    <name type="common">Trichina worm</name>
    <dbReference type="NCBI Taxonomy" id="6334"/>
    <lineage>
        <taxon>Eukaryota</taxon>
        <taxon>Metazoa</taxon>
        <taxon>Ecdysozoa</taxon>
        <taxon>Nematoda</taxon>
        <taxon>Enoplea</taxon>
        <taxon>Dorylaimia</taxon>
        <taxon>Trichinellida</taxon>
        <taxon>Trichinellidae</taxon>
        <taxon>Trichinella</taxon>
    </lineage>
</organism>
<protein>
    <submittedName>
        <fullName evidence="2">Uncharacterized protein</fullName>
    </submittedName>
</protein>
<evidence type="ECO:0000313" key="3">
    <source>
        <dbReference type="Proteomes" id="UP000054776"/>
    </source>
</evidence>
<dbReference type="EMBL" id="JYDH01004926">
    <property type="protein sequence ID" value="KRY03687.1"/>
    <property type="molecule type" value="Genomic_DNA"/>
</dbReference>
<evidence type="ECO:0000313" key="2">
    <source>
        <dbReference type="EMBL" id="KRY03687.1"/>
    </source>
</evidence>
<reference evidence="2 3" key="1">
    <citation type="submission" date="2015-01" db="EMBL/GenBank/DDBJ databases">
        <title>Evolution of Trichinella species and genotypes.</title>
        <authorList>
            <person name="Korhonen P.K."/>
            <person name="Edoardo P."/>
            <person name="Giuseppe L.R."/>
            <person name="Gasser R.B."/>
        </authorList>
    </citation>
    <scope>NUCLEOTIDE SEQUENCE [LARGE SCALE GENOMIC DNA]</scope>
    <source>
        <strain evidence="2">ISS3</strain>
    </source>
</reference>
<dbReference type="Proteomes" id="UP000054776">
    <property type="component" value="Unassembled WGS sequence"/>
</dbReference>
<feature type="compositionally biased region" description="Polar residues" evidence="1">
    <location>
        <begin position="8"/>
        <end position="22"/>
    </location>
</feature>
<feature type="region of interest" description="Disordered" evidence="1">
    <location>
        <begin position="1"/>
        <end position="22"/>
    </location>
</feature>
<evidence type="ECO:0000256" key="1">
    <source>
        <dbReference type="SAM" id="MobiDB-lite"/>
    </source>
</evidence>
<comment type="caution">
    <text evidence="2">The sequence shown here is derived from an EMBL/GenBank/DDBJ whole genome shotgun (WGS) entry which is preliminary data.</text>
</comment>
<accession>A0A0V0YTP8</accession>
<feature type="non-terminal residue" evidence="2">
    <location>
        <position position="1"/>
    </location>
</feature>